<keyword evidence="4" id="KW-1185">Reference proteome</keyword>
<dbReference type="EMBL" id="LQPQ01000114">
    <property type="protein sequence ID" value="ORW75278.1"/>
    <property type="molecule type" value="Genomic_DNA"/>
</dbReference>
<feature type="transmembrane region" description="Helical" evidence="1">
    <location>
        <begin position="20"/>
        <end position="41"/>
    </location>
</feature>
<accession>A0A1X2CH48</accession>
<keyword evidence="1" id="KW-1133">Transmembrane helix</keyword>
<evidence type="ECO:0000313" key="3">
    <source>
        <dbReference type="EMBL" id="ORW75278.1"/>
    </source>
</evidence>
<proteinExistence type="predicted"/>
<keyword evidence="1" id="KW-0472">Membrane</keyword>
<dbReference type="STRING" id="486698.AWC22_22900"/>
<dbReference type="GeneID" id="93492966"/>
<dbReference type="Proteomes" id="UP000193087">
    <property type="component" value="Unassembled WGS sequence"/>
</dbReference>
<dbReference type="InterPro" id="IPR036249">
    <property type="entry name" value="Thioredoxin-like_sf"/>
</dbReference>
<dbReference type="RefSeq" id="WP_085251289.1">
    <property type="nucleotide sequence ID" value="NZ_CAJMWJ010000001.1"/>
</dbReference>
<dbReference type="OrthoDB" id="4965071at2"/>
<dbReference type="SUPFAM" id="SSF52833">
    <property type="entry name" value="Thioredoxin-like"/>
    <property type="match status" value="1"/>
</dbReference>
<dbReference type="Gene3D" id="3.40.30.10">
    <property type="entry name" value="Glutaredoxin"/>
    <property type="match status" value="1"/>
</dbReference>
<dbReference type="Pfam" id="PF13905">
    <property type="entry name" value="Thioredoxin_8"/>
    <property type="match status" value="1"/>
</dbReference>
<gene>
    <name evidence="3" type="ORF">AWC22_22900</name>
</gene>
<feature type="domain" description="Thioredoxin-like fold" evidence="2">
    <location>
        <begin position="87"/>
        <end position="175"/>
    </location>
</feature>
<name>A0A1X2CH48_9MYCO</name>
<comment type="caution">
    <text evidence="3">The sequence shown here is derived from an EMBL/GenBank/DDBJ whole genome shotgun (WGS) entry which is preliminary data.</text>
</comment>
<reference evidence="3 4" key="1">
    <citation type="submission" date="2016-01" db="EMBL/GenBank/DDBJ databases">
        <title>The new phylogeny of the genus Mycobacterium.</title>
        <authorList>
            <person name="Tarcisio F."/>
            <person name="Conor M."/>
            <person name="Antonella G."/>
            <person name="Elisabetta G."/>
            <person name="Giulia F.S."/>
            <person name="Sara T."/>
            <person name="Anna F."/>
            <person name="Clotilde B."/>
            <person name="Roberto B."/>
            <person name="Veronica D.S."/>
            <person name="Fabio R."/>
            <person name="Monica P."/>
            <person name="Olivier J."/>
            <person name="Enrico T."/>
            <person name="Nicola S."/>
        </authorList>
    </citation>
    <scope>NUCLEOTIDE SEQUENCE [LARGE SCALE GENOMIC DNA]</scope>
    <source>
        <strain evidence="3 4">DSM 45176</strain>
    </source>
</reference>
<evidence type="ECO:0000259" key="2">
    <source>
        <dbReference type="Pfam" id="PF13905"/>
    </source>
</evidence>
<organism evidence="3 4">
    <name type="scientific">Mycobacterium riyadhense</name>
    <dbReference type="NCBI Taxonomy" id="486698"/>
    <lineage>
        <taxon>Bacteria</taxon>
        <taxon>Bacillati</taxon>
        <taxon>Actinomycetota</taxon>
        <taxon>Actinomycetes</taxon>
        <taxon>Mycobacteriales</taxon>
        <taxon>Mycobacteriaceae</taxon>
        <taxon>Mycobacterium</taxon>
    </lineage>
</organism>
<dbReference type="InterPro" id="IPR012336">
    <property type="entry name" value="Thioredoxin-like_fold"/>
</dbReference>
<evidence type="ECO:0000256" key="1">
    <source>
        <dbReference type="SAM" id="Phobius"/>
    </source>
</evidence>
<dbReference type="AlphaFoldDB" id="A0A1X2CH48"/>
<keyword evidence="1" id="KW-0812">Transmembrane</keyword>
<evidence type="ECO:0000313" key="4">
    <source>
        <dbReference type="Proteomes" id="UP000193087"/>
    </source>
</evidence>
<protein>
    <submittedName>
        <fullName evidence="3">Alkyl hydroperoxide reductase</fullName>
    </submittedName>
</protein>
<sequence length="197" mass="20230">MPDQPATTTRRAAPRSRRRLVWIAVAAAAVLAIAVVLYSALSRSNNQTAPEPAAGPGETAAPVASATFTAQTLQGQQITVPDGSRPSVLLFFSVACGGCGPTAHALGQAQQATGAKATFVAVNIDPADSEQDIKDFLTANQATGLAYTRDTNATLMSTYQATQVSTVVVLDTSGRTAFRAVEPGADTIRAELGKVGA</sequence>